<evidence type="ECO:0000313" key="2">
    <source>
        <dbReference type="EMBL" id="MFC3209949.1"/>
    </source>
</evidence>
<dbReference type="InterPro" id="IPR000182">
    <property type="entry name" value="GNAT_dom"/>
</dbReference>
<keyword evidence="2" id="KW-0808">Transferase</keyword>
<evidence type="ECO:0000259" key="1">
    <source>
        <dbReference type="PROSITE" id="PS51186"/>
    </source>
</evidence>
<dbReference type="Pfam" id="PF00583">
    <property type="entry name" value="Acetyltransf_1"/>
    <property type="match status" value="1"/>
</dbReference>
<dbReference type="RefSeq" id="WP_117313378.1">
    <property type="nucleotide sequence ID" value="NZ_JBHRUJ010000004.1"/>
</dbReference>
<dbReference type="SUPFAM" id="SSF55729">
    <property type="entry name" value="Acyl-CoA N-acyltransferases (Nat)"/>
    <property type="match status" value="1"/>
</dbReference>
<keyword evidence="3" id="KW-1185">Reference proteome</keyword>
<reference evidence="3" key="1">
    <citation type="journal article" date="2019" name="Int. J. Syst. Evol. Microbiol.">
        <title>The Global Catalogue of Microorganisms (GCM) 10K type strain sequencing project: providing services to taxonomists for standard genome sequencing and annotation.</title>
        <authorList>
            <consortium name="The Broad Institute Genomics Platform"/>
            <consortium name="The Broad Institute Genome Sequencing Center for Infectious Disease"/>
            <person name="Wu L."/>
            <person name="Ma J."/>
        </authorList>
    </citation>
    <scope>NUCLEOTIDE SEQUENCE [LARGE SCALE GENOMIC DNA]</scope>
    <source>
        <strain evidence="3">CCM 320</strain>
    </source>
</reference>
<feature type="domain" description="N-acetyltransferase" evidence="1">
    <location>
        <begin position="17"/>
        <end position="219"/>
    </location>
</feature>
<accession>A0ABV7KIH1</accession>
<name>A0ABV7KIH1_PLAOK</name>
<evidence type="ECO:0000313" key="3">
    <source>
        <dbReference type="Proteomes" id="UP001595625"/>
    </source>
</evidence>
<dbReference type="CDD" id="cd04301">
    <property type="entry name" value="NAT_SF"/>
    <property type="match status" value="1"/>
</dbReference>
<dbReference type="GO" id="GO:0016746">
    <property type="term" value="F:acyltransferase activity"/>
    <property type="evidence" value="ECO:0007669"/>
    <property type="project" value="UniProtKB-KW"/>
</dbReference>
<dbReference type="Proteomes" id="UP001595625">
    <property type="component" value="Unassembled WGS sequence"/>
</dbReference>
<dbReference type="InterPro" id="IPR016181">
    <property type="entry name" value="Acyl_CoA_acyltransferase"/>
</dbReference>
<organism evidence="2 3">
    <name type="scientific">Planomicrobium okeanokoites</name>
    <name type="common">Planococcus okeanokoites</name>
    <name type="synonym">Flavobacterium okeanokoites</name>
    <dbReference type="NCBI Taxonomy" id="244"/>
    <lineage>
        <taxon>Bacteria</taxon>
        <taxon>Bacillati</taxon>
        <taxon>Bacillota</taxon>
        <taxon>Bacilli</taxon>
        <taxon>Bacillales</taxon>
        <taxon>Caryophanaceae</taxon>
        <taxon>Planomicrobium</taxon>
    </lineage>
</organism>
<dbReference type="PROSITE" id="PS51186">
    <property type="entry name" value="GNAT"/>
    <property type="match status" value="1"/>
</dbReference>
<keyword evidence="2" id="KW-0012">Acyltransferase</keyword>
<comment type="caution">
    <text evidence="2">The sequence shown here is derived from an EMBL/GenBank/DDBJ whole genome shotgun (WGS) entry which is preliminary data.</text>
</comment>
<gene>
    <name evidence="2" type="ORF">ACFOEJ_02550</name>
</gene>
<dbReference type="EC" id="2.3.1.-" evidence="2"/>
<protein>
    <submittedName>
        <fullName evidence="2">GNAT family N-acetyltransferase</fullName>
        <ecNumber evidence="2">2.3.1.-</ecNumber>
    </submittedName>
</protein>
<dbReference type="Gene3D" id="3.40.630.30">
    <property type="match status" value="1"/>
</dbReference>
<dbReference type="EMBL" id="JBHRUJ010000004">
    <property type="protein sequence ID" value="MFC3209949.1"/>
    <property type="molecule type" value="Genomic_DNA"/>
</dbReference>
<proteinExistence type="predicted"/>
<sequence>MYYKEQYVFKGEEISKAVIRNYGEADFEALINIQRECFPPPFPDELLWNREQLLSHLAHYPEGALCIEIEGELAGSLTGMLVGDDDDDSNSHNWEQVTDSGYIRTHEPEGKNFYIVDIGIRPLYRKMELGKLLLQAAYERVIEDRLERVIGGGRMPGYKRVSSRMTAEKYAEKVLTGELKDPVITFLMRSGRTPVKLVKNYLDDEDSGNYALLMEWKNPFVAYESQ</sequence>